<evidence type="ECO:0000313" key="10">
    <source>
        <dbReference type="Proteomes" id="UP000539313"/>
    </source>
</evidence>
<evidence type="ECO:0000256" key="2">
    <source>
        <dbReference type="ARBA" id="ARBA00022908"/>
    </source>
</evidence>
<dbReference type="InterPro" id="IPR058717">
    <property type="entry name" value="Phage_L5_Integrase_N"/>
</dbReference>
<feature type="region of interest" description="Disordered" evidence="6">
    <location>
        <begin position="432"/>
        <end position="451"/>
    </location>
</feature>
<comment type="similarity">
    <text evidence="1">Belongs to the 'phage' integrase family.</text>
</comment>
<dbReference type="RefSeq" id="WP_220500041.1">
    <property type="nucleotide sequence ID" value="NZ_JACJII010000001.1"/>
</dbReference>
<dbReference type="Pfam" id="PF00589">
    <property type="entry name" value="Phage_integrase"/>
    <property type="match status" value="1"/>
</dbReference>
<keyword evidence="4" id="KW-0233">DNA recombination</keyword>
<dbReference type="PANTHER" id="PTHR30349:SF64">
    <property type="entry name" value="PROPHAGE INTEGRASE INTD-RELATED"/>
    <property type="match status" value="1"/>
</dbReference>
<evidence type="ECO:0000259" key="7">
    <source>
        <dbReference type="PROSITE" id="PS51898"/>
    </source>
</evidence>
<dbReference type="AlphaFoldDB" id="A0A7W3MUJ1"/>
<dbReference type="PROSITE" id="PS51900">
    <property type="entry name" value="CB"/>
    <property type="match status" value="1"/>
</dbReference>
<keyword evidence="10" id="KW-1185">Reference proteome</keyword>
<feature type="domain" description="Tyr recombinase" evidence="7">
    <location>
        <begin position="219"/>
        <end position="420"/>
    </location>
</feature>
<feature type="domain" description="Core-binding (CB)" evidence="8">
    <location>
        <begin position="69"/>
        <end position="150"/>
    </location>
</feature>
<dbReference type="SUPFAM" id="SSF56349">
    <property type="entry name" value="DNA breaking-rejoining enzymes"/>
    <property type="match status" value="2"/>
</dbReference>
<dbReference type="Pfam" id="PF14659">
    <property type="entry name" value="Phage_int_SAM_3"/>
    <property type="match status" value="1"/>
</dbReference>
<sequence>MANRAGHRRFGNIRKLPSGRYQARYPGPDGKMRTAPSTFATKGDADRYLTLVEAQILNGEWTDPDRAKVKLGDYAAKWIEQRPGLRPRTVELYERLLSRHIAPHLGGIALGKLSTPMIREWRMTLLSEGVSASVTAKAYRLLRAVLTTATEDDRIIPRNPCRIRGAGDEKPDERPVLTVPQVFELADRIGRRPVGNVRKLPSGAYRLRYQLPDGSTMRAFPTTFTSKAAAEQMLSELADKGEANVRRDDRFRALVLLATFASLRWGEAVALQRQDIDLAARTVTVRRQYLEMDSGDLVLGPTKSRAGARTVVFPAGIVPAIRDHLDRYTADDPAALVFTGANGGVLRRGNFRRASRWGEAVAALGVPGLHFHDLRHTGNTIAARSGASLRDLMRRMGHDSVRAALIYQHATSEADKAIAASLDAQIEAAAVADGDGDGDEDGAAGVLAPVG</sequence>
<dbReference type="InterPro" id="IPR013762">
    <property type="entry name" value="Integrase-like_cat_sf"/>
</dbReference>
<dbReference type="InterPro" id="IPR050090">
    <property type="entry name" value="Tyrosine_recombinase_XerCD"/>
</dbReference>
<dbReference type="Gene3D" id="1.10.443.10">
    <property type="entry name" value="Intergrase catalytic core"/>
    <property type="match status" value="1"/>
</dbReference>
<dbReference type="InterPro" id="IPR044068">
    <property type="entry name" value="CB"/>
</dbReference>
<evidence type="ECO:0000313" key="9">
    <source>
        <dbReference type="EMBL" id="MBA9002187.1"/>
    </source>
</evidence>
<dbReference type="PANTHER" id="PTHR30349">
    <property type="entry name" value="PHAGE INTEGRASE-RELATED"/>
    <property type="match status" value="1"/>
</dbReference>
<dbReference type="Pfam" id="PF26003">
    <property type="entry name" value="Integrase_N_phage"/>
    <property type="match status" value="2"/>
</dbReference>
<dbReference type="Proteomes" id="UP000539313">
    <property type="component" value="Unassembled WGS sequence"/>
</dbReference>
<evidence type="ECO:0000256" key="4">
    <source>
        <dbReference type="ARBA" id="ARBA00023172"/>
    </source>
</evidence>
<reference evidence="9 10" key="1">
    <citation type="submission" date="2020-08" db="EMBL/GenBank/DDBJ databases">
        <title>Sequencing the genomes of 1000 actinobacteria strains.</title>
        <authorList>
            <person name="Klenk H.-P."/>
        </authorList>
    </citation>
    <scope>NUCLEOTIDE SEQUENCE [LARGE SCALE GENOMIC DNA]</scope>
    <source>
        <strain evidence="9 10">DSM 45823</strain>
    </source>
</reference>
<dbReference type="InterPro" id="IPR002104">
    <property type="entry name" value="Integrase_catalytic"/>
</dbReference>
<keyword evidence="3 5" id="KW-0238">DNA-binding</keyword>
<dbReference type="Gene3D" id="1.10.150.130">
    <property type="match status" value="1"/>
</dbReference>
<dbReference type="CDD" id="cd01189">
    <property type="entry name" value="INT_ICEBs1_C_like"/>
    <property type="match status" value="1"/>
</dbReference>
<dbReference type="InterPro" id="IPR004107">
    <property type="entry name" value="Integrase_SAM-like_N"/>
</dbReference>
<keyword evidence="2" id="KW-0229">DNA integration</keyword>
<dbReference type="GO" id="GO:0006310">
    <property type="term" value="P:DNA recombination"/>
    <property type="evidence" value="ECO:0007669"/>
    <property type="project" value="UniProtKB-KW"/>
</dbReference>
<evidence type="ECO:0000256" key="5">
    <source>
        <dbReference type="PROSITE-ProRule" id="PRU01248"/>
    </source>
</evidence>
<dbReference type="InterPro" id="IPR010998">
    <property type="entry name" value="Integrase_recombinase_N"/>
</dbReference>
<accession>A0A7W3MUJ1</accession>
<name>A0A7W3MUJ1_9ACTN</name>
<proteinExistence type="inferred from homology"/>
<evidence type="ECO:0000256" key="6">
    <source>
        <dbReference type="SAM" id="MobiDB-lite"/>
    </source>
</evidence>
<protein>
    <submittedName>
        <fullName evidence="9">Integrase</fullName>
    </submittedName>
</protein>
<organism evidence="9 10">
    <name type="scientific">Thermomonospora cellulosilytica</name>
    <dbReference type="NCBI Taxonomy" id="1411118"/>
    <lineage>
        <taxon>Bacteria</taxon>
        <taxon>Bacillati</taxon>
        <taxon>Actinomycetota</taxon>
        <taxon>Actinomycetes</taxon>
        <taxon>Streptosporangiales</taxon>
        <taxon>Thermomonosporaceae</taxon>
        <taxon>Thermomonospora</taxon>
    </lineage>
</organism>
<dbReference type="PROSITE" id="PS51898">
    <property type="entry name" value="TYR_RECOMBINASE"/>
    <property type="match status" value="1"/>
</dbReference>
<dbReference type="EMBL" id="JACJII010000001">
    <property type="protein sequence ID" value="MBA9002187.1"/>
    <property type="molecule type" value="Genomic_DNA"/>
</dbReference>
<gene>
    <name evidence="9" type="ORF">HNR21_001069</name>
</gene>
<evidence type="ECO:0000256" key="3">
    <source>
        <dbReference type="ARBA" id="ARBA00023125"/>
    </source>
</evidence>
<comment type="caution">
    <text evidence="9">The sequence shown here is derived from an EMBL/GenBank/DDBJ whole genome shotgun (WGS) entry which is preliminary data.</text>
</comment>
<dbReference type="GO" id="GO:0015074">
    <property type="term" value="P:DNA integration"/>
    <property type="evidence" value="ECO:0007669"/>
    <property type="project" value="UniProtKB-KW"/>
</dbReference>
<evidence type="ECO:0000256" key="1">
    <source>
        <dbReference type="ARBA" id="ARBA00008857"/>
    </source>
</evidence>
<dbReference type="GO" id="GO:0003677">
    <property type="term" value="F:DNA binding"/>
    <property type="evidence" value="ECO:0007669"/>
    <property type="project" value="UniProtKB-UniRule"/>
</dbReference>
<dbReference type="InterPro" id="IPR011010">
    <property type="entry name" value="DNA_brk_join_enz"/>
</dbReference>
<evidence type="ECO:0000259" key="8">
    <source>
        <dbReference type="PROSITE" id="PS51900"/>
    </source>
</evidence>